<dbReference type="EMBL" id="JABRWO010000011">
    <property type="protein sequence ID" value="MBA2116700.1"/>
    <property type="molecule type" value="Genomic_DNA"/>
</dbReference>
<proteinExistence type="predicted"/>
<evidence type="ECO:0000313" key="1">
    <source>
        <dbReference type="EMBL" id="MBA2116700.1"/>
    </source>
</evidence>
<evidence type="ECO:0008006" key="3">
    <source>
        <dbReference type="Google" id="ProtNLM"/>
    </source>
</evidence>
<comment type="caution">
    <text evidence="1">The sequence shown here is derived from an EMBL/GenBank/DDBJ whole genome shotgun (WGS) entry which is preliminary data.</text>
</comment>
<protein>
    <recommendedName>
        <fullName evidence="3">DUF429 domain-containing protein</fullName>
    </recommendedName>
</protein>
<accession>A0A7V8V873</accession>
<keyword evidence="2" id="KW-1185">Reference proteome</keyword>
<reference evidence="1 2" key="1">
    <citation type="submission" date="2020-05" db="EMBL/GenBank/DDBJ databases">
        <title>Bremerella alba sp. nov., a novel planctomycete isolated from the surface of the macroalga Fucus spiralis.</title>
        <authorList>
            <person name="Godinho O."/>
            <person name="Botelho R."/>
            <person name="Albuquerque L."/>
            <person name="Wiegand S."/>
            <person name="Da Costa M.S."/>
            <person name="Lobo-Da-Cunha A."/>
            <person name="Jogler C."/>
            <person name="Lage O.M."/>
        </authorList>
    </citation>
    <scope>NUCLEOTIDE SEQUENCE [LARGE SCALE GENOMIC DNA]</scope>
    <source>
        <strain evidence="1 2">FF15</strain>
    </source>
</reference>
<evidence type="ECO:0000313" key="2">
    <source>
        <dbReference type="Proteomes" id="UP000551616"/>
    </source>
</evidence>
<sequence length="339" mass="38411">MARNQRTYPEASSELEETLIDRTFDRIDEGNYQYAAIGIDMAASESRWGFTLITLDEKLTCGTAQLLLPHRFTIDGFTKTHPIKPSRQVLISVLAGLQKRKITTAVAVDVPFGWPVKHGDFAKEWNASDGVSLEFSLPERDDFEYRKTDLMFKELLGSELFSVGADKIASAAYEWAQLRIKLERYFKHCDVGFANAPVDGIEVFETYPAAFVRLNYPGCEKFKSGETKRTKTPTDARDSARNSEEVRIALFDQIQQQYQFNIGHDKSIIDLACSTSASDAFDGFLCAVCAWDYLKYRRFGTDSHRTSTPNELIGQNQAQALRKLIEKEGWILVRIPNSK</sequence>
<dbReference type="RefSeq" id="WP_207398101.1">
    <property type="nucleotide sequence ID" value="NZ_JABRWO010000011.1"/>
</dbReference>
<dbReference type="AlphaFoldDB" id="A0A7V8V873"/>
<dbReference type="Proteomes" id="UP000551616">
    <property type="component" value="Unassembled WGS sequence"/>
</dbReference>
<name>A0A7V8V873_9BACT</name>
<organism evidence="1 2">
    <name type="scientific">Bremerella alba</name>
    <dbReference type="NCBI Taxonomy" id="980252"/>
    <lineage>
        <taxon>Bacteria</taxon>
        <taxon>Pseudomonadati</taxon>
        <taxon>Planctomycetota</taxon>
        <taxon>Planctomycetia</taxon>
        <taxon>Pirellulales</taxon>
        <taxon>Pirellulaceae</taxon>
        <taxon>Bremerella</taxon>
    </lineage>
</organism>
<gene>
    <name evidence="1" type="ORF">HOV93_38920</name>
</gene>